<sequence>MESAVKKFFSSPVFAVAGASQDTRKYGYKVLEWYHERSLPVTPVNPRTPHITVGTHTYKSVPLASALSSPATTSLSIITPPPVTLQVLREAKEAGVAAVWMQPGSFDAEGLAFAKKNFEGAAVGGKGGRGGEGWCVLVDGDRGLKQADRETGKEVRGFPL</sequence>
<dbReference type="Pfam" id="PF13380">
    <property type="entry name" value="CoA_binding_2"/>
    <property type="match status" value="1"/>
</dbReference>
<dbReference type="AlphaFoldDB" id="A0A1W5DCC5"/>
<dbReference type="Proteomes" id="UP000192927">
    <property type="component" value="Unassembled WGS sequence"/>
</dbReference>
<name>A0A1W5DCC5_9LECA</name>
<proteinExistence type="predicted"/>
<dbReference type="SMART" id="SM00881">
    <property type="entry name" value="CoA_binding"/>
    <property type="match status" value="1"/>
</dbReference>
<keyword evidence="3" id="KW-1185">Reference proteome</keyword>
<dbReference type="InterPro" id="IPR036291">
    <property type="entry name" value="NAD(P)-bd_dom_sf"/>
</dbReference>
<dbReference type="Gene3D" id="3.40.50.720">
    <property type="entry name" value="NAD(P)-binding Rossmann-like Domain"/>
    <property type="match status" value="1"/>
</dbReference>
<evidence type="ECO:0000259" key="1">
    <source>
        <dbReference type="SMART" id="SM00881"/>
    </source>
</evidence>
<feature type="domain" description="CoA-binding" evidence="1">
    <location>
        <begin position="8"/>
        <end position="105"/>
    </location>
</feature>
<dbReference type="SUPFAM" id="SSF51735">
    <property type="entry name" value="NAD(P)-binding Rossmann-fold domains"/>
    <property type="match status" value="1"/>
</dbReference>
<accession>A0A1W5DCC5</accession>
<dbReference type="PANTHER" id="PTHR33303:SF2">
    <property type="entry name" value="COA-BINDING DOMAIN-CONTAINING PROTEIN"/>
    <property type="match status" value="1"/>
</dbReference>
<evidence type="ECO:0000313" key="2">
    <source>
        <dbReference type="EMBL" id="SLM40814.1"/>
    </source>
</evidence>
<dbReference type="PANTHER" id="PTHR33303">
    <property type="entry name" value="CYTOPLASMIC PROTEIN-RELATED"/>
    <property type="match status" value="1"/>
</dbReference>
<protein>
    <submittedName>
        <fullName evidence="2">NAD(P)-binding domain</fullName>
    </submittedName>
</protein>
<reference evidence="3" key="1">
    <citation type="submission" date="2017-03" db="EMBL/GenBank/DDBJ databases">
        <authorList>
            <person name="Sharma R."/>
            <person name="Thines M."/>
        </authorList>
    </citation>
    <scope>NUCLEOTIDE SEQUENCE [LARGE SCALE GENOMIC DNA]</scope>
</reference>
<evidence type="ECO:0000313" key="3">
    <source>
        <dbReference type="Proteomes" id="UP000192927"/>
    </source>
</evidence>
<organism evidence="2 3">
    <name type="scientific">Lasallia pustulata</name>
    <dbReference type="NCBI Taxonomy" id="136370"/>
    <lineage>
        <taxon>Eukaryota</taxon>
        <taxon>Fungi</taxon>
        <taxon>Dikarya</taxon>
        <taxon>Ascomycota</taxon>
        <taxon>Pezizomycotina</taxon>
        <taxon>Lecanoromycetes</taxon>
        <taxon>OSLEUM clade</taxon>
        <taxon>Umbilicariomycetidae</taxon>
        <taxon>Umbilicariales</taxon>
        <taxon>Umbilicariaceae</taxon>
        <taxon>Lasallia</taxon>
    </lineage>
</organism>
<dbReference type="EMBL" id="FWEW01003741">
    <property type="protein sequence ID" value="SLM40814.1"/>
    <property type="molecule type" value="Genomic_DNA"/>
</dbReference>
<dbReference type="InterPro" id="IPR003781">
    <property type="entry name" value="CoA-bd"/>
</dbReference>